<dbReference type="KEGG" id="mif:Metin_0295"/>
<evidence type="ECO:0000313" key="5">
    <source>
        <dbReference type="Proteomes" id="UP000002061"/>
    </source>
</evidence>
<evidence type="ECO:0000256" key="2">
    <source>
        <dbReference type="ARBA" id="ARBA00022801"/>
    </source>
</evidence>
<dbReference type="GeneID" id="9131295"/>
<keyword evidence="5" id="KW-1185">Reference proteome</keyword>
<dbReference type="SUPFAM" id="SSF51556">
    <property type="entry name" value="Metallo-dependent hydrolases"/>
    <property type="match status" value="1"/>
</dbReference>
<accession>D5VQW2</accession>
<dbReference type="STRING" id="573063.Metin_0295"/>
<organism evidence="4 5">
    <name type="scientific">Methanocaldococcus infernus (strain DSM 11812 / JCM 15783 / ME)</name>
    <dbReference type="NCBI Taxonomy" id="573063"/>
    <lineage>
        <taxon>Archaea</taxon>
        <taxon>Methanobacteriati</taxon>
        <taxon>Methanobacteriota</taxon>
        <taxon>Methanomada group</taxon>
        <taxon>Methanococci</taxon>
        <taxon>Methanococcales</taxon>
        <taxon>Methanocaldococcaceae</taxon>
        <taxon>Methanocaldococcus</taxon>
    </lineage>
</organism>
<dbReference type="HOGENOM" id="CLU_031506_5_2_2"/>
<dbReference type="InterPro" id="IPR015991">
    <property type="entry name" value="TatD/YcfH-like"/>
</dbReference>
<feature type="binding site" evidence="3">
    <location>
        <position position="189"/>
    </location>
    <ligand>
        <name>a divalent metal cation</name>
        <dbReference type="ChEBI" id="CHEBI:60240"/>
        <label>1</label>
    </ligand>
</feature>
<feature type="binding site" evidence="3">
    <location>
        <position position="7"/>
    </location>
    <ligand>
        <name>a divalent metal cation</name>
        <dbReference type="ChEBI" id="CHEBI:60240"/>
        <label>1</label>
    </ligand>
</feature>
<dbReference type="AlphaFoldDB" id="D5VQW2"/>
<dbReference type="GO" id="GO:0004536">
    <property type="term" value="F:DNA nuclease activity"/>
    <property type="evidence" value="ECO:0007669"/>
    <property type="project" value="InterPro"/>
</dbReference>
<dbReference type="Proteomes" id="UP000002061">
    <property type="component" value="Chromosome"/>
</dbReference>
<reference evidence="4" key="1">
    <citation type="submission" date="2010-04" db="EMBL/GenBank/DDBJ databases">
        <title>Complete sequence of Methanocaldococcus infernus ME.</title>
        <authorList>
            <consortium name="US DOE Joint Genome Institute"/>
            <person name="Lucas S."/>
            <person name="Copeland A."/>
            <person name="Lapidus A."/>
            <person name="Cheng J.-F."/>
            <person name="Bruce D."/>
            <person name="Goodwin L."/>
            <person name="Pitluck S."/>
            <person name="Munk A.C."/>
            <person name="Detter J.C."/>
            <person name="Han C."/>
            <person name="Tapia R."/>
            <person name="Land M."/>
            <person name="Hauser L."/>
            <person name="Kyrpides N."/>
            <person name="Mikhailova N."/>
            <person name="Sieprawska-Lupa M."/>
            <person name="Whitman W.B."/>
            <person name="Woyke T."/>
        </authorList>
    </citation>
    <scope>NUCLEOTIDE SEQUENCE [LARGE SCALE GENOMIC DNA]</scope>
    <source>
        <strain evidence="4">ME</strain>
    </source>
</reference>
<dbReference type="Gene3D" id="3.20.20.140">
    <property type="entry name" value="Metal-dependent hydrolases"/>
    <property type="match status" value="1"/>
</dbReference>
<evidence type="ECO:0000256" key="1">
    <source>
        <dbReference type="ARBA" id="ARBA00022723"/>
    </source>
</evidence>
<gene>
    <name evidence="4" type="ordered locus">Metin_0295</name>
</gene>
<dbReference type="PANTHER" id="PTHR46124:SF2">
    <property type="entry name" value="D-AMINOACYL-TRNA DEACYLASE"/>
    <property type="match status" value="1"/>
</dbReference>
<feature type="binding site" evidence="3">
    <location>
        <position position="141"/>
    </location>
    <ligand>
        <name>a divalent metal cation</name>
        <dbReference type="ChEBI" id="CHEBI:60240"/>
        <label>2</label>
    </ligand>
</feature>
<dbReference type="OrthoDB" id="26412at2157"/>
<dbReference type="InterPro" id="IPR001130">
    <property type="entry name" value="TatD-like"/>
</dbReference>
<dbReference type="InterPro" id="IPR032466">
    <property type="entry name" value="Metal_Hydrolase"/>
</dbReference>
<feature type="binding site" evidence="3">
    <location>
        <position position="9"/>
    </location>
    <ligand>
        <name>a divalent metal cation</name>
        <dbReference type="ChEBI" id="CHEBI:60240"/>
        <label>1</label>
    </ligand>
</feature>
<evidence type="ECO:0000313" key="4">
    <source>
        <dbReference type="EMBL" id="ADG12965.1"/>
    </source>
</evidence>
<dbReference type="PROSITE" id="PS01091">
    <property type="entry name" value="TATD_3"/>
    <property type="match status" value="1"/>
</dbReference>
<dbReference type="Pfam" id="PF01026">
    <property type="entry name" value="TatD_DNase"/>
    <property type="match status" value="1"/>
</dbReference>
<evidence type="ECO:0000256" key="3">
    <source>
        <dbReference type="PIRSR" id="PIRSR005902-1"/>
    </source>
</evidence>
<dbReference type="RefSeq" id="WP_013099711.1">
    <property type="nucleotide sequence ID" value="NC_014122.1"/>
</dbReference>
<sequence>MYYVDSHCHIEDKAFNKVRDSLIKEDLKIITSGVGLGGIKRALECYEKYNIYLTLGFHPADVKADDKIIDRCYNIIKENRDKILAVGEIGMDIKRENYERQKEVFLKFMNLAIEINKPIVLHARGFEEELFKLSETKAMFHCYSGSLELAKDIGESGNLISLSTLVCFSSHHKKLAEKLDIDYLTTETDSPYLSPIKGEKNKPENVKLVVRELAKLKEMDEEEVKDIIYKNTSKFFGRWL</sequence>
<protein>
    <submittedName>
        <fullName evidence="4">Hydrolase, TatD family</fullName>
    </submittedName>
</protein>
<feature type="binding site" evidence="3">
    <location>
        <position position="88"/>
    </location>
    <ligand>
        <name>a divalent metal cation</name>
        <dbReference type="ChEBI" id="CHEBI:60240"/>
        <label>1</label>
    </ligand>
</feature>
<dbReference type="PIRSF" id="PIRSF005902">
    <property type="entry name" value="DNase_TatD"/>
    <property type="match status" value="1"/>
</dbReference>
<name>D5VQW2_METIM</name>
<proteinExistence type="predicted"/>
<keyword evidence="1 3" id="KW-0479">Metal-binding</keyword>
<dbReference type="EMBL" id="CP002009">
    <property type="protein sequence ID" value="ADG12965.1"/>
    <property type="molecule type" value="Genomic_DNA"/>
</dbReference>
<feature type="binding site" evidence="3">
    <location>
        <position position="122"/>
    </location>
    <ligand>
        <name>a divalent metal cation</name>
        <dbReference type="ChEBI" id="CHEBI:60240"/>
        <label>2</label>
    </ligand>
</feature>
<dbReference type="GO" id="GO:0016788">
    <property type="term" value="F:hydrolase activity, acting on ester bonds"/>
    <property type="evidence" value="ECO:0007669"/>
    <property type="project" value="InterPro"/>
</dbReference>
<dbReference type="NCBIfam" id="TIGR00010">
    <property type="entry name" value="YchF/TatD family DNA exonuclease"/>
    <property type="match status" value="1"/>
</dbReference>
<dbReference type="eggNOG" id="arCOG00891">
    <property type="taxonomic scope" value="Archaea"/>
</dbReference>
<dbReference type="PANTHER" id="PTHR46124">
    <property type="entry name" value="D-AMINOACYL-TRNA DEACYLASE"/>
    <property type="match status" value="1"/>
</dbReference>
<dbReference type="GO" id="GO:0046872">
    <property type="term" value="F:metal ion binding"/>
    <property type="evidence" value="ECO:0007669"/>
    <property type="project" value="UniProtKB-KW"/>
</dbReference>
<dbReference type="InterPro" id="IPR018228">
    <property type="entry name" value="DNase_TatD-rel_CS"/>
</dbReference>
<dbReference type="CDD" id="cd01310">
    <property type="entry name" value="TatD_DNAse"/>
    <property type="match status" value="1"/>
</dbReference>
<keyword evidence="2 4" id="KW-0378">Hydrolase</keyword>